<proteinExistence type="predicted"/>
<evidence type="ECO:0000313" key="2">
    <source>
        <dbReference type="Proteomes" id="UP000266066"/>
    </source>
</evidence>
<organism evidence="1 2">
    <name type="scientific">Agathobacter rectalis</name>
    <dbReference type="NCBI Taxonomy" id="39491"/>
    <lineage>
        <taxon>Bacteria</taxon>
        <taxon>Bacillati</taxon>
        <taxon>Bacillota</taxon>
        <taxon>Clostridia</taxon>
        <taxon>Lachnospirales</taxon>
        <taxon>Lachnospiraceae</taxon>
        <taxon>Agathobacter</taxon>
    </lineage>
</organism>
<dbReference type="RefSeq" id="WP_118392506.1">
    <property type="nucleotide sequence ID" value="NZ_QRUJ01000018.1"/>
</dbReference>
<protein>
    <submittedName>
        <fullName evidence="1">Uncharacterized protein</fullName>
    </submittedName>
</protein>
<accession>A0A395UVC0</accession>
<dbReference type="Proteomes" id="UP000266066">
    <property type="component" value="Unassembled WGS sequence"/>
</dbReference>
<dbReference type="EMBL" id="QRUJ01000018">
    <property type="protein sequence ID" value="RGR52793.1"/>
    <property type="molecule type" value="Genomic_DNA"/>
</dbReference>
<comment type="caution">
    <text evidence="1">The sequence shown here is derived from an EMBL/GenBank/DDBJ whole genome shotgun (WGS) entry which is preliminary data.</text>
</comment>
<dbReference type="AlphaFoldDB" id="A0A395UVC0"/>
<gene>
    <name evidence="1" type="ORF">DWY38_13240</name>
</gene>
<sequence>MRNSFDYGFIDIDDLMPDSEKNKIRELSEEGKQQYLEERIRKFEIDAMQQVSFLDGINFREDENTFLEDLSREMYLVIGLHNLHHHNNDYGYSQKKYHYDYFEDESLSFDKKVSKLKALGEETDKIMDIRRIIYNELKTASSRETIEDRNPNITCNELWPNSLEYMNSKIESIIIELSRKLLLDEKKTSEEFRDNNYLMNALRDLEESMGYARQVELDLLCKMMDSYFIFTPLKDFVTKLMHIIVDLNMNMIDDEKFTNMKTEFFETVKNYRGIPYGDKLWGLYLLSVMACDDVVGAFGGSTDANYVKNTFKEMIEHMEEILVDNQKYDYQVFDLYNYQGSYLLAQQKRNNIVSVCLYSINQIPSKRFYNINYVRKIVKVLRGSTFLRDKYTDMSIFCSKSKRSGTSCFAIMAIDDSGKKYVSISGVDIDPSSTSYLMSKLIGTSYVYVDDKEDYYLPGGYKISLKGLRDSVYLTASESKKAKTKAYKRMFSCCERKFVNYLEQGRLHELYVKYPPCYMCERMIDHEEVDKMCKIEIICPESKYYKSVVNKEYDNIAKKALNI</sequence>
<reference evidence="1 2" key="1">
    <citation type="submission" date="2018-08" db="EMBL/GenBank/DDBJ databases">
        <title>A genome reference for cultivated species of the human gut microbiota.</title>
        <authorList>
            <person name="Zou Y."/>
            <person name="Xue W."/>
            <person name="Luo G."/>
        </authorList>
    </citation>
    <scope>NUCLEOTIDE SEQUENCE [LARGE SCALE GENOMIC DNA]</scope>
    <source>
        <strain evidence="1 2">AF25-15</strain>
    </source>
</reference>
<name>A0A395UVC0_9FIRM</name>
<evidence type="ECO:0000313" key="1">
    <source>
        <dbReference type="EMBL" id="RGR52793.1"/>
    </source>
</evidence>